<gene>
    <name evidence="3" type="ORF">PHYBLDRAFT_138471</name>
</gene>
<dbReference type="STRING" id="763407.A0A167R5T4"/>
<keyword evidence="3" id="KW-0456">Lyase</keyword>
<feature type="signal peptide" evidence="1">
    <location>
        <begin position="1"/>
        <end position="18"/>
    </location>
</feature>
<dbReference type="InParanoid" id="A0A167R5T4"/>
<keyword evidence="1" id="KW-0732">Signal</keyword>
<dbReference type="Proteomes" id="UP000077315">
    <property type="component" value="Unassembled WGS sequence"/>
</dbReference>
<dbReference type="OrthoDB" id="2395160at2759"/>
<keyword evidence="4" id="KW-1185">Reference proteome</keyword>
<name>A0A167R5T4_PHYB8</name>
<dbReference type="InterPro" id="IPR048958">
    <property type="entry name" value="Polysacc_lyase_14"/>
</dbReference>
<reference evidence="4" key="1">
    <citation type="submission" date="2015-06" db="EMBL/GenBank/DDBJ databases">
        <title>Expansion of signal transduction pathways in fungi by whole-genome duplication.</title>
        <authorList>
            <consortium name="DOE Joint Genome Institute"/>
            <person name="Corrochano L.M."/>
            <person name="Kuo A."/>
            <person name="Marcet-Houben M."/>
            <person name="Polaino S."/>
            <person name="Salamov A."/>
            <person name="Villalobos J.M."/>
            <person name="Alvarez M.I."/>
            <person name="Avalos J."/>
            <person name="Benito E.P."/>
            <person name="Benoit I."/>
            <person name="Burger G."/>
            <person name="Camino L.P."/>
            <person name="Canovas D."/>
            <person name="Cerda-Olmedo E."/>
            <person name="Cheng J.-F."/>
            <person name="Dominguez A."/>
            <person name="Elias M."/>
            <person name="Eslava A.P."/>
            <person name="Glaser F."/>
            <person name="Grimwood J."/>
            <person name="Gutierrez G."/>
            <person name="Heitman J."/>
            <person name="Henrissat B."/>
            <person name="Iturriaga E.A."/>
            <person name="Lang B.F."/>
            <person name="Lavin J.L."/>
            <person name="Lee S."/>
            <person name="Li W."/>
            <person name="Lindquist E."/>
            <person name="Lopez-Garcia S."/>
            <person name="Luque E.M."/>
            <person name="Marcos A.T."/>
            <person name="Martin J."/>
            <person name="McCluskey K."/>
            <person name="Medina H.R."/>
            <person name="Miralles-Duran A."/>
            <person name="Miyazaki A."/>
            <person name="Munoz-Torres E."/>
            <person name="Oguiza J.A."/>
            <person name="Ohm R."/>
            <person name="Olmedo M."/>
            <person name="Orejas M."/>
            <person name="Ortiz-Castellanos L."/>
            <person name="Pisabarro A.G."/>
            <person name="Rodriguez-Romero J."/>
            <person name="Ruiz-Herrera J."/>
            <person name="Ruiz-Vazquez R."/>
            <person name="Sanz C."/>
            <person name="Schackwitz W."/>
            <person name="Schmutz J."/>
            <person name="Shahriari M."/>
            <person name="Shelest E."/>
            <person name="Silva-Franco F."/>
            <person name="Soanes D."/>
            <person name="Syed K."/>
            <person name="Tagua V.G."/>
            <person name="Talbot N.J."/>
            <person name="Thon M."/>
            <person name="De vries R.P."/>
            <person name="Wiebenga A."/>
            <person name="Yadav J.S."/>
            <person name="Braun E.L."/>
            <person name="Baker S."/>
            <person name="Garre V."/>
            <person name="Horwitz B."/>
            <person name="Torres-Martinez S."/>
            <person name="Idnurm A."/>
            <person name="Herrera-Estrella A."/>
            <person name="Gabaldon T."/>
            <person name="Grigoriev I.V."/>
        </authorList>
    </citation>
    <scope>NUCLEOTIDE SEQUENCE [LARGE SCALE GENOMIC DNA]</scope>
    <source>
        <strain evidence="4">NRRL 1555(-)</strain>
    </source>
</reference>
<dbReference type="VEuPathDB" id="FungiDB:PHYBLDRAFT_138471"/>
<dbReference type="RefSeq" id="XP_018298957.1">
    <property type="nucleotide sequence ID" value="XM_018430008.1"/>
</dbReference>
<dbReference type="GeneID" id="28990914"/>
<dbReference type="AlphaFoldDB" id="A0A167R5T4"/>
<protein>
    <submittedName>
        <fullName evidence="3">Polysaccharide lyase family 14 protein</fullName>
    </submittedName>
</protein>
<feature type="chain" id="PRO_5007891787" evidence="1">
    <location>
        <begin position="19"/>
        <end position="341"/>
    </location>
</feature>
<evidence type="ECO:0000313" key="3">
    <source>
        <dbReference type="EMBL" id="OAD80917.1"/>
    </source>
</evidence>
<evidence type="ECO:0000256" key="1">
    <source>
        <dbReference type="SAM" id="SignalP"/>
    </source>
</evidence>
<dbReference type="PANTHER" id="PTHR40124">
    <property type="match status" value="1"/>
</dbReference>
<evidence type="ECO:0000259" key="2">
    <source>
        <dbReference type="Pfam" id="PF21294"/>
    </source>
</evidence>
<dbReference type="GO" id="GO:0016829">
    <property type="term" value="F:lyase activity"/>
    <property type="evidence" value="ECO:0007669"/>
    <property type="project" value="UniProtKB-KW"/>
</dbReference>
<sequence length="341" mass="37224">MKASSILVIFIALAFANAQQLSDKARQLGLNQTWSAPFPTSPLLDDSAATYINTNWHNPNNYFYGTTDVSYVPDPITTTNNSANNNISSQVLQIKYNKGSYSPTGTKSSSASVGGAEFYSTPFRNNSYDSVLLRYDLAFDKDFDWVLGGKLPGLFGGPPGQGCSGGDKATGSNCFSVRLMWREAGSGEAYAYIPNSDATCSLPLVMCNDQYGTTFSRGLLQLKKGQWTKLELYIKINDPSKSNGILQVWQDDSLLISQTSLQYRTSNAVAISSLMFSTFFGGGTANYATPQDTYSYYRNVEYSVGLPVTLTPQQSSASNLARLSFTLLLTGFITLLYLFSL</sequence>
<dbReference type="EMBL" id="KV440971">
    <property type="protein sequence ID" value="OAD80917.1"/>
    <property type="molecule type" value="Genomic_DNA"/>
</dbReference>
<accession>A0A167R5T4</accession>
<dbReference type="PANTHER" id="PTHR40124:SF1">
    <property type="entry name" value="DISAGGREGATASE RELATED REPEAT PROTEIN"/>
    <property type="match status" value="1"/>
</dbReference>
<organism evidence="3 4">
    <name type="scientific">Phycomyces blakesleeanus (strain ATCC 8743b / DSM 1359 / FGSC 10004 / NBRC 33097 / NRRL 1555)</name>
    <dbReference type="NCBI Taxonomy" id="763407"/>
    <lineage>
        <taxon>Eukaryota</taxon>
        <taxon>Fungi</taxon>
        <taxon>Fungi incertae sedis</taxon>
        <taxon>Mucoromycota</taxon>
        <taxon>Mucoromycotina</taxon>
        <taxon>Mucoromycetes</taxon>
        <taxon>Mucorales</taxon>
        <taxon>Phycomycetaceae</taxon>
        <taxon>Phycomyces</taxon>
    </lineage>
</organism>
<dbReference type="Gene3D" id="2.60.120.200">
    <property type="match status" value="1"/>
</dbReference>
<dbReference type="Pfam" id="PF21294">
    <property type="entry name" value="Polysacc_lyase_14"/>
    <property type="match status" value="1"/>
</dbReference>
<proteinExistence type="predicted"/>
<evidence type="ECO:0000313" key="4">
    <source>
        <dbReference type="Proteomes" id="UP000077315"/>
    </source>
</evidence>
<feature type="domain" description="Polysaccharide lyase 14" evidence="2">
    <location>
        <begin position="86"/>
        <end position="300"/>
    </location>
</feature>